<dbReference type="InterPro" id="IPR001227">
    <property type="entry name" value="Ac_transferase_dom_sf"/>
</dbReference>
<proteinExistence type="predicted"/>
<feature type="compositionally biased region" description="Basic and acidic residues" evidence="5">
    <location>
        <begin position="49"/>
        <end position="61"/>
    </location>
</feature>
<evidence type="ECO:0000256" key="2">
    <source>
        <dbReference type="ARBA" id="ARBA00022679"/>
    </source>
</evidence>
<keyword evidence="3 7" id="KW-0012">Acyltransferase</keyword>
<dbReference type="AlphaFoldDB" id="A0AAF0J8J7"/>
<dbReference type="InterPro" id="IPR016035">
    <property type="entry name" value="Acyl_Trfase/lysoPLipase"/>
</dbReference>
<reference evidence="7" key="1">
    <citation type="submission" date="2023-03" db="EMBL/GenBank/DDBJ databases">
        <title>Mating type loci evolution in Malassezia.</title>
        <authorList>
            <person name="Coelho M.A."/>
        </authorList>
    </citation>
    <scope>NUCLEOTIDE SEQUENCE</scope>
    <source>
        <strain evidence="7">CBS 9431</strain>
    </source>
</reference>
<dbReference type="Gene3D" id="3.40.366.10">
    <property type="entry name" value="Malonyl-Coenzyme A Acyl Carrier Protein, domain 2"/>
    <property type="match status" value="2"/>
</dbReference>
<evidence type="ECO:0000313" key="7">
    <source>
        <dbReference type="EMBL" id="WFD37363.1"/>
    </source>
</evidence>
<dbReference type="EC" id="2.3.1.39" evidence="1"/>
<evidence type="ECO:0000256" key="5">
    <source>
        <dbReference type="SAM" id="MobiDB-lite"/>
    </source>
</evidence>
<dbReference type="Gene3D" id="3.30.70.250">
    <property type="entry name" value="Malonyl-CoA ACP transacylase, ACP-binding"/>
    <property type="match status" value="1"/>
</dbReference>
<organism evidence="7 8">
    <name type="scientific">Malassezia japonica</name>
    <dbReference type="NCBI Taxonomy" id="223818"/>
    <lineage>
        <taxon>Eukaryota</taxon>
        <taxon>Fungi</taxon>
        <taxon>Dikarya</taxon>
        <taxon>Basidiomycota</taxon>
        <taxon>Ustilaginomycotina</taxon>
        <taxon>Malasseziomycetes</taxon>
        <taxon>Malasseziales</taxon>
        <taxon>Malasseziaceae</taxon>
        <taxon>Malassezia</taxon>
    </lineage>
</organism>
<dbReference type="SUPFAM" id="SSF52151">
    <property type="entry name" value="FabD/lysophospholipase-like"/>
    <property type="match status" value="1"/>
</dbReference>
<dbReference type="GeneID" id="85223956"/>
<feature type="region of interest" description="Disordered" evidence="5">
    <location>
        <begin position="29"/>
        <end position="98"/>
    </location>
</feature>
<dbReference type="PANTHER" id="PTHR42681:SF1">
    <property type="entry name" value="MALONYL-COA-ACYL CARRIER PROTEIN TRANSACYLASE, MITOCHONDRIAL"/>
    <property type="match status" value="1"/>
</dbReference>
<sequence>MTESLVSGSANPVKFVRAHAGKGAVLNYGRRTRSGANKALRAATGLGQAHDEHSAPKKPLPELRTFSQPSSSVNSLSWLKSGGAQQGTSDTGRPMPRKRTALILPGQGSQYVTMSRDLYDLFPAARHVWHEAEETLTAFMQGQPLTKDDMALASPLRSAFEEKLLQGATLETTHAPKPGWLLDLVFAGDQLELTRSENAQPAILACTLALLAVLRHEFGVDLVKEHIHWSAGHGSGAYAALVASGSLLQVDALRALRYRGLEAMKCLENHPVLFPEGSKRPASIYETWGFANAGSGKGSDLIVETLPSEPSPDEDGSTRKWKGTQVSAVVVRPGRLQDALREVDTVQHEIHNGLVPGIARDEFVAVANVNSQLQMVVAGTRVGVSYACDRLRFKLLGARAANLPVSGPYHTSMVKSATDAFRGVVDVMPIHDPSPDLAVVSSLDGHVYQDSVDIRTDLGNALDAPVHWVQSISTLVEQGVRRFVCLGPGRACAHQLSKELAYYEKSLGSAMNDKSSNSEFEVWSVSTTQGMEQLASALRRVPPAP</sequence>
<evidence type="ECO:0000256" key="4">
    <source>
        <dbReference type="ARBA" id="ARBA00048462"/>
    </source>
</evidence>
<dbReference type="Proteomes" id="UP001217754">
    <property type="component" value="Chromosome 1"/>
</dbReference>
<feature type="domain" description="Malonyl-CoA:ACP transacylase (MAT)" evidence="6">
    <location>
        <begin position="103"/>
        <end position="541"/>
    </location>
</feature>
<dbReference type="PANTHER" id="PTHR42681">
    <property type="entry name" value="MALONYL-COA-ACYL CARRIER PROTEIN TRANSACYLASE, MITOCHONDRIAL"/>
    <property type="match status" value="1"/>
</dbReference>
<dbReference type="GO" id="GO:0005739">
    <property type="term" value="C:mitochondrion"/>
    <property type="evidence" value="ECO:0007669"/>
    <property type="project" value="TreeGrafter"/>
</dbReference>
<dbReference type="Pfam" id="PF00698">
    <property type="entry name" value="Acyl_transf_1"/>
    <property type="match status" value="1"/>
</dbReference>
<dbReference type="GO" id="GO:0004314">
    <property type="term" value="F:[acyl-carrier-protein] S-malonyltransferase activity"/>
    <property type="evidence" value="ECO:0007669"/>
    <property type="project" value="UniProtKB-EC"/>
</dbReference>
<dbReference type="RefSeq" id="XP_060120260.1">
    <property type="nucleotide sequence ID" value="XM_060264277.1"/>
</dbReference>
<evidence type="ECO:0000259" key="6">
    <source>
        <dbReference type="SMART" id="SM00827"/>
    </source>
</evidence>
<dbReference type="GO" id="GO:0006633">
    <property type="term" value="P:fatty acid biosynthetic process"/>
    <property type="evidence" value="ECO:0007669"/>
    <property type="project" value="TreeGrafter"/>
</dbReference>
<keyword evidence="2 7" id="KW-0808">Transferase</keyword>
<feature type="compositionally biased region" description="Low complexity" evidence="5">
    <location>
        <begin position="67"/>
        <end position="81"/>
    </location>
</feature>
<evidence type="ECO:0000256" key="3">
    <source>
        <dbReference type="ARBA" id="ARBA00023315"/>
    </source>
</evidence>
<evidence type="ECO:0000313" key="8">
    <source>
        <dbReference type="Proteomes" id="UP001217754"/>
    </source>
</evidence>
<name>A0AAF0J8J7_9BASI</name>
<dbReference type="EMBL" id="CP119958">
    <property type="protein sequence ID" value="WFD37363.1"/>
    <property type="molecule type" value="Genomic_DNA"/>
</dbReference>
<dbReference type="InterPro" id="IPR014043">
    <property type="entry name" value="Acyl_transferase_dom"/>
</dbReference>
<gene>
    <name evidence="7" type="primary">MCT1</name>
    <name evidence="7" type="ORF">MJAP1_000307</name>
</gene>
<accession>A0AAF0J8J7</accession>
<protein>
    <recommendedName>
        <fullName evidence="1">[acyl-carrier-protein] S-malonyltransferase</fullName>
        <ecNumber evidence="1">2.3.1.39</ecNumber>
    </recommendedName>
</protein>
<dbReference type="InterPro" id="IPR050858">
    <property type="entry name" value="Mal-CoA-ACP_Trans/PKS_FabD"/>
</dbReference>
<evidence type="ECO:0000256" key="1">
    <source>
        <dbReference type="ARBA" id="ARBA00013258"/>
    </source>
</evidence>
<dbReference type="SMART" id="SM00827">
    <property type="entry name" value="PKS_AT"/>
    <property type="match status" value="1"/>
</dbReference>
<comment type="catalytic activity">
    <reaction evidence="4">
        <text>holo-[ACP] + malonyl-CoA = malonyl-[ACP] + CoA</text>
        <dbReference type="Rhea" id="RHEA:41792"/>
        <dbReference type="Rhea" id="RHEA-COMP:9623"/>
        <dbReference type="Rhea" id="RHEA-COMP:9685"/>
        <dbReference type="ChEBI" id="CHEBI:57287"/>
        <dbReference type="ChEBI" id="CHEBI:57384"/>
        <dbReference type="ChEBI" id="CHEBI:64479"/>
        <dbReference type="ChEBI" id="CHEBI:78449"/>
        <dbReference type="EC" id="2.3.1.39"/>
    </reaction>
</comment>
<keyword evidence="8" id="KW-1185">Reference proteome</keyword>